<gene>
    <name evidence="1" type="ORF">PACLA_8A012779</name>
</gene>
<dbReference type="PANTHER" id="PTHR33332">
    <property type="entry name" value="REVERSE TRANSCRIPTASE DOMAIN-CONTAINING PROTEIN"/>
    <property type="match status" value="1"/>
</dbReference>
<sequence>PKLSTSTALAFFTDNILENADNGLITASVFLDFSKAFDTVDHAILLCKLKSVGLDDNSLNWFESYLSSRQQVTSINNTMSSSLPVSVGVPQGSNLGPLLFIIYINDMPNIVKHCKILLYADDTLLYYSSKSASDIEKY</sequence>
<dbReference type="Pfam" id="PF00078">
    <property type="entry name" value="RVT_1"/>
    <property type="match status" value="1"/>
</dbReference>
<dbReference type="Proteomes" id="UP001152795">
    <property type="component" value="Unassembled WGS sequence"/>
</dbReference>
<dbReference type="PROSITE" id="PS50878">
    <property type="entry name" value="RT_POL"/>
    <property type="match status" value="1"/>
</dbReference>
<evidence type="ECO:0000313" key="1">
    <source>
        <dbReference type="EMBL" id="CAB4026058.1"/>
    </source>
</evidence>
<feature type="non-terminal residue" evidence="1">
    <location>
        <position position="138"/>
    </location>
</feature>
<dbReference type="EMBL" id="CACRXK020013985">
    <property type="protein sequence ID" value="CAB4026058.1"/>
    <property type="molecule type" value="Genomic_DNA"/>
</dbReference>
<name>A0A7D9L4K5_PARCT</name>
<comment type="caution">
    <text evidence="1">The sequence shown here is derived from an EMBL/GenBank/DDBJ whole genome shotgun (WGS) entry which is preliminary data.</text>
</comment>
<dbReference type="AlphaFoldDB" id="A0A7D9L4K5"/>
<protein>
    <submittedName>
        <fullName evidence="1">Uncharacterized protein</fullName>
    </submittedName>
</protein>
<keyword evidence="2" id="KW-1185">Reference proteome</keyword>
<dbReference type="OrthoDB" id="5985347at2759"/>
<dbReference type="SUPFAM" id="SSF56672">
    <property type="entry name" value="DNA/RNA polymerases"/>
    <property type="match status" value="1"/>
</dbReference>
<proteinExistence type="predicted"/>
<dbReference type="InterPro" id="IPR000477">
    <property type="entry name" value="RT_dom"/>
</dbReference>
<dbReference type="InterPro" id="IPR043502">
    <property type="entry name" value="DNA/RNA_pol_sf"/>
</dbReference>
<organism evidence="1 2">
    <name type="scientific">Paramuricea clavata</name>
    <name type="common">Red gorgonian</name>
    <name type="synonym">Violescent sea-whip</name>
    <dbReference type="NCBI Taxonomy" id="317549"/>
    <lineage>
        <taxon>Eukaryota</taxon>
        <taxon>Metazoa</taxon>
        <taxon>Cnidaria</taxon>
        <taxon>Anthozoa</taxon>
        <taxon>Octocorallia</taxon>
        <taxon>Malacalcyonacea</taxon>
        <taxon>Plexauridae</taxon>
        <taxon>Paramuricea</taxon>
    </lineage>
</organism>
<accession>A0A7D9L4K5</accession>
<evidence type="ECO:0000313" key="2">
    <source>
        <dbReference type="Proteomes" id="UP001152795"/>
    </source>
</evidence>
<feature type="non-terminal residue" evidence="1">
    <location>
        <position position="1"/>
    </location>
</feature>
<reference evidence="1" key="1">
    <citation type="submission" date="2020-04" db="EMBL/GenBank/DDBJ databases">
        <authorList>
            <person name="Alioto T."/>
            <person name="Alioto T."/>
            <person name="Gomez Garrido J."/>
        </authorList>
    </citation>
    <scope>NUCLEOTIDE SEQUENCE</scope>
    <source>
        <strain evidence="1">A484AB</strain>
    </source>
</reference>